<evidence type="ECO:0000256" key="5">
    <source>
        <dbReference type="ARBA" id="ARBA00012213"/>
    </source>
</evidence>
<comment type="function">
    <text evidence="8">Catalyzes the aldol cleavage of 4-hydroxy-4-methyl-2-oxoglutarate (HMG) into 2 molecules of pyruvate. Also contains a secondary oxaloacetate (OAA) decarboxylase activity due to the common pyruvate enolate transition state formed following C-C bond cleavage in the retro-aldol and decarboxylation reactions.</text>
</comment>
<gene>
    <name evidence="13" type="ORF">GCM10007170_44310</name>
</gene>
<protein>
    <recommendedName>
        <fullName evidence="7">Putative 4-hydroxy-4-methyl-2-oxoglutarate aldolase</fullName>
        <ecNumber evidence="6">4.1.1.112</ecNumber>
        <ecNumber evidence="5">4.1.3.17</ecNumber>
    </recommendedName>
    <alternativeName>
        <fullName evidence="11">Oxaloacetate decarboxylase</fullName>
    </alternativeName>
    <alternativeName>
        <fullName evidence="9">Regulator of ribonuclease activity homolog</fullName>
    </alternativeName>
    <alternativeName>
        <fullName evidence="10">RraA-like protein</fullName>
    </alternativeName>
</protein>
<dbReference type="GO" id="GO:0008168">
    <property type="term" value="F:methyltransferase activity"/>
    <property type="evidence" value="ECO:0007669"/>
    <property type="project" value="UniProtKB-KW"/>
</dbReference>
<dbReference type="EC" id="4.1.1.112" evidence="6"/>
<proteinExistence type="inferred from homology"/>
<dbReference type="InterPro" id="IPR036704">
    <property type="entry name" value="RraA/RraA-like_sf"/>
</dbReference>
<evidence type="ECO:0000313" key="13">
    <source>
        <dbReference type="EMBL" id="GGI02479.1"/>
    </source>
</evidence>
<evidence type="ECO:0000256" key="7">
    <source>
        <dbReference type="ARBA" id="ARBA00016549"/>
    </source>
</evidence>
<keyword evidence="13" id="KW-0808">Transferase</keyword>
<evidence type="ECO:0000256" key="12">
    <source>
        <dbReference type="ARBA" id="ARBA00047973"/>
    </source>
</evidence>
<evidence type="ECO:0000256" key="4">
    <source>
        <dbReference type="ARBA" id="ARBA00011233"/>
    </source>
</evidence>
<dbReference type="PANTHER" id="PTHR33254:SF4">
    <property type="entry name" value="4-HYDROXY-4-METHYL-2-OXOGLUTARATE ALDOLASE 3-RELATED"/>
    <property type="match status" value="1"/>
</dbReference>
<keyword evidence="13" id="KW-0489">Methyltransferase</keyword>
<dbReference type="Pfam" id="PF03737">
    <property type="entry name" value="RraA-like"/>
    <property type="match status" value="1"/>
</dbReference>
<comment type="subunit">
    <text evidence="4">Homotrimer.</text>
</comment>
<dbReference type="PANTHER" id="PTHR33254">
    <property type="entry name" value="4-HYDROXY-4-METHYL-2-OXOGLUTARATE ALDOLASE 3-RELATED"/>
    <property type="match status" value="1"/>
</dbReference>
<evidence type="ECO:0000256" key="8">
    <source>
        <dbReference type="ARBA" id="ARBA00025046"/>
    </source>
</evidence>
<dbReference type="InterPro" id="IPR005493">
    <property type="entry name" value="RraA/RraA-like"/>
</dbReference>
<organism evidence="13 14">
    <name type="scientific">Arthrobacter liuii</name>
    <dbReference type="NCBI Taxonomy" id="1476996"/>
    <lineage>
        <taxon>Bacteria</taxon>
        <taxon>Bacillati</taxon>
        <taxon>Actinomycetota</taxon>
        <taxon>Actinomycetes</taxon>
        <taxon>Micrococcales</taxon>
        <taxon>Micrococcaceae</taxon>
        <taxon>Arthrobacter</taxon>
    </lineage>
</organism>
<evidence type="ECO:0000256" key="3">
    <source>
        <dbReference type="ARBA" id="ARBA00008621"/>
    </source>
</evidence>
<evidence type="ECO:0000256" key="10">
    <source>
        <dbReference type="ARBA" id="ARBA00030169"/>
    </source>
</evidence>
<comment type="similarity">
    <text evidence="3">Belongs to the class II aldolase/RraA-like family.</text>
</comment>
<dbReference type="CDD" id="cd16841">
    <property type="entry name" value="RraA_family"/>
    <property type="match status" value="1"/>
</dbReference>
<comment type="catalytic activity">
    <reaction evidence="1">
        <text>4-hydroxy-4-methyl-2-oxoglutarate = 2 pyruvate</text>
        <dbReference type="Rhea" id="RHEA:22748"/>
        <dbReference type="ChEBI" id="CHEBI:15361"/>
        <dbReference type="ChEBI" id="CHEBI:58276"/>
        <dbReference type="EC" id="4.1.3.17"/>
    </reaction>
</comment>
<keyword evidence="14" id="KW-1185">Reference proteome</keyword>
<evidence type="ECO:0000256" key="6">
    <source>
        <dbReference type="ARBA" id="ARBA00012947"/>
    </source>
</evidence>
<comment type="cofactor">
    <cofactor evidence="2">
        <name>a divalent metal cation</name>
        <dbReference type="ChEBI" id="CHEBI:60240"/>
    </cofactor>
</comment>
<accession>A0ABQ2B1P1</accession>
<evidence type="ECO:0000313" key="14">
    <source>
        <dbReference type="Proteomes" id="UP000643279"/>
    </source>
</evidence>
<dbReference type="RefSeq" id="WP_188573673.1">
    <property type="nucleotide sequence ID" value="NZ_BMFW01000047.1"/>
</dbReference>
<dbReference type="GO" id="GO:0032259">
    <property type="term" value="P:methylation"/>
    <property type="evidence" value="ECO:0007669"/>
    <property type="project" value="UniProtKB-KW"/>
</dbReference>
<dbReference type="EC" id="4.1.3.17" evidence="5"/>
<name>A0ABQ2B1P1_9MICC</name>
<reference evidence="14" key="1">
    <citation type="journal article" date="2019" name="Int. J. Syst. Evol. Microbiol.">
        <title>The Global Catalogue of Microorganisms (GCM) 10K type strain sequencing project: providing services to taxonomists for standard genome sequencing and annotation.</title>
        <authorList>
            <consortium name="The Broad Institute Genomics Platform"/>
            <consortium name="The Broad Institute Genome Sequencing Center for Infectious Disease"/>
            <person name="Wu L."/>
            <person name="Ma J."/>
        </authorList>
    </citation>
    <scope>NUCLEOTIDE SEQUENCE [LARGE SCALE GENOMIC DNA]</scope>
    <source>
        <strain evidence="14">CGMCC 1.12778</strain>
    </source>
</reference>
<comment type="caution">
    <text evidence="13">The sequence shown here is derived from an EMBL/GenBank/DDBJ whole genome shotgun (WGS) entry which is preliminary data.</text>
</comment>
<sequence length="210" mass="21600">MTLSTQQLSRRLGALPTPNIGDAMERLGVLDASIKPVWPGARLAGPAFTVWTRAGDNAYLHRALAEATPGDVIVVNGQGDESRALMGDLIGARARNAGIAGFVIDGAVRDAAGLERLGMPVFARSISPAGPYKNGPGSLAGPVAVGGVAVLPGDIMIGDEDGTVVVPRARAEEVLLAAEAVRVDEDERMRTILAQADKKESGVAGACVAR</sequence>
<evidence type="ECO:0000256" key="11">
    <source>
        <dbReference type="ARBA" id="ARBA00032305"/>
    </source>
</evidence>
<evidence type="ECO:0000256" key="2">
    <source>
        <dbReference type="ARBA" id="ARBA00001968"/>
    </source>
</evidence>
<dbReference type="EMBL" id="BMFW01000047">
    <property type="protein sequence ID" value="GGI02479.1"/>
    <property type="molecule type" value="Genomic_DNA"/>
</dbReference>
<dbReference type="SUPFAM" id="SSF89562">
    <property type="entry name" value="RraA-like"/>
    <property type="match status" value="1"/>
</dbReference>
<dbReference type="Gene3D" id="3.50.30.40">
    <property type="entry name" value="Ribonuclease E inhibitor RraA/RraA-like"/>
    <property type="match status" value="1"/>
</dbReference>
<evidence type="ECO:0000256" key="1">
    <source>
        <dbReference type="ARBA" id="ARBA00001342"/>
    </source>
</evidence>
<evidence type="ECO:0000256" key="9">
    <source>
        <dbReference type="ARBA" id="ARBA00029596"/>
    </source>
</evidence>
<comment type="catalytic activity">
    <reaction evidence="12">
        <text>oxaloacetate + H(+) = pyruvate + CO2</text>
        <dbReference type="Rhea" id="RHEA:15641"/>
        <dbReference type="ChEBI" id="CHEBI:15361"/>
        <dbReference type="ChEBI" id="CHEBI:15378"/>
        <dbReference type="ChEBI" id="CHEBI:16452"/>
        <dbReference type="ChEBI" id="CHEBI:16526"/>
        <dbReference type="EC" id="4.1.1.112"/>
    </reaction>
</comment>
<dbReference type="Proteomes" id="UP000643279">
    <property type="component" value="Unassembled WGS sequence"/>
</dbReference>